<dbReference type="EMBL" id="QICH01000001">
    <property type="protein sequence ID" value="PXF63896.1"/>
    <property type="molecule type" value="Genomic_DNA"/>
</dbReference>
<dbReference type="InterPro" id="IPR032389">
    <property type="entry name" value="GspB_C"/>
</dbReference>
<feature type="compositionally biased region" description="Low complexity" evidence="1">
    <location>
        <begin position="102"/>
        <end position="125"/>
    </location>
</feature>
<dbReference type="OrthoDB" id="5432325at2"/>
<keyword evidence="2" id="KW-0812">Transmembrane</keyword>
<evidence type="ECO:0000256" key="2">
    <source>
        <dbReference type="SAM" id="Phobius"/>
    </source>
</evidence>
<protein>
    <recommendedName>
        <fullName evidence="3">Type II secretion system protein GspB C-terminal domain-containing protein</fullName>
    </recommendedName>
</protein>
<dbReference type="Pfam" id="PF16537">
    <property type="entry name" value="T2SSB"/>
    <property type="match status" value="1"/>
</dbReference>
<keyword evidence="2" id="KW-0472">Membrane</keyword>
<organism evidence="4 5">
    <name type="scientific">Kangiella spongicola</name>
    <dbReference type="NCBI Taxonomy" id="796379"/>
    <lineage>
        <taxon>Bacteria</taxon>
        <taxon>Pseudomonadati</taxon>
        <taxon>Pseudomonadota</taxon>
        <taxon>Gammaproteobacteria</taxon>
        <taxon>Kangiellales</taxon>
        <taxon>Kangiellaceae</taxon>
        <taxon>Kangiella</taxon>
    </lineage>
</organism>
<name>A0A318D3K8_9GAMM</name>
<keyword evidence="2" id="KW-1133">Transmembrane helix</keyword>
<feature type="domain" description="Type II secretion system protein GspB C-terminal" evidence="3">
    <location>
        <begin position="173"/>
        <end position="231"/>
    </location>
</feature>
<evidence type="ECO:0000313" key="5">
    <source>
        <dbReference type="Proteomes" id="UP000247689"/>
    </source>
</evidence>
<dbReference type="GO" id="GO:0015627">
    <property type="term" value="C:type II protein secretion system complex"/>
    <property type="evidence" value="ECO:0007669"/>
    <property type="project" value="InterPro"/>
</dbReference>
<sequence length="240" mass="26722">MSYILDALKKNKPENDKDQVPDLSSDHASEYDYSNFDEENSLKRWLWPSVVMVLVLIVAILTFMLLNPSADEAYQQMAQRNVASNNENLSGFSDTKAGSIKSESSTVTVTPSSSSDTSMSNDATTNEPVVVNKPLQVAEPVVQKVARPNVSARVKETPPQRVQVAKKVTKSDLPKIIYTTHIYATQPDDRFVMLNGRAYAEGDKTQEGFVIKEILENDLMIVYKGQEFTLPSLEDVNVND</sequence>
<feature type="transmembrane region" description="Helical" evidence="2">
    <location>
        <begin position="45"/>
        <end position="66"/>
    </location>
</feature>
<dbReference type="AlphaFoldDB" id="A0A318D3K8"/>
<evidence type="ECO:0000313" key="4">
    <source>
        <dbReference type="EMBL" id="PXF63896.1"/>
    </source>
</evidence>
<accession>A0A318D3K8</accession>
<gene>
    <name evidence="4" type="ORF">DL796_01780</name>
</gene>
<keyword evidence="5" id="KW-1185">Reference proteome</keyword>
<reference evidence="4 5" key="1">
    <citation type="submission" date="2018-05" db="EMBL/GenBank/DDBJ databases">
        <title>Kangiella spongicola genome sequence.</title>
        <authorList>
            <person name="Maclea K.S."/>
            <person name="Goen A.E."/>
            <person name="Kelley C."/>
            <person name="Underriner A."/>
            <person name="Silverwood T."/>
            <person name="Trachtenberg A.M."/>
        </authorList>
    </citation>
    <scope>NUCLEOTIDE SEQUENCE [LARGE SCALE GENOMIC DNA]</scope>
    <source>
        <strain evidence="4 5">ATCC BAA-2076</strain>
    </source>
</reference>
<evidence type="ECO:0000259" key="3">
    <source>
        <dbReference type="Pfam" id="PF16537"/>
    </source>
</evidence>
<dbReference type="RefSeq" id="WP_110199387.1">
    <property type="nucleotide sequence ID" value="NZ_QICH01000001.1"/>
</dbReference>
<feature type="region of interest" description="Disordered" evidence="1">
    <location>
        <begin position="86"/>
        <end position="125"/>
    </location>
</feature>
<evidence type="ECO:0000256" key="1">
    <source>
        <dbReference type="SAM" id="MobiDB-lite"/>
    </source>
</evidence>
<proteinExistence type="predicted"/>
<comment type="caution">
    <text evidence="4">The sequence shown here is derived from an EMBL/GenBank/DDBJ whole genome shotgun (WGS) entry which is preliminary data.</text>
</comment>
<dbReference type="Proteomes" id="UP000247689">
    <property type="component" value="Unassembled WGS sequence"/>
</dbReference>